<name>A0AAV1ZMM5_9ARAC</name>
<evidence type="ECO:0000313" key="1">
    <source>
        <dbReference type="EMBL" id="CAL1272794.1"/>
    </source>
</evidence>
<proteinExistence type="predicted"/>
<dbReference type="Proteomes" id="UP001497382">
    <property type="component" value="Unassembled WGS sequence"/>
</dbReference>
<dbReference type="EMBL" id="CAXIEN010000063">
    <property type="protein sequence ID" value="CAL1272794.1"/>
    <property type="molecule type" value="Genomic_DNA"/>
</dbReference>
<comment type="caution">
    <text evidence="1">The sequence shown here is derived from an EMBL/GenBank/DDBJ whole genome shotgun (WGS) entry which is preliminary data.</text>
</comment>
<gene>
    <name evidence="1" type="ORF">LARSCL_LOCUS6587</name>
</gene>
<keyword evidence="2" id="KW-1185">Reference proteome</keyword>
<protein>
    <submittedName>
        <fullName evidence="1">Uncharacterized protein</fullName>
    </submittedName>
</protein>
<organism evidence="1 2">
    <name type="scientific">Larinioides sclopetarius</name>
    <dbReference type="NCBI Taxonomy" id="280406"/>
    <lineage>
        <taxon>Eukaryota</taxon>
        <taxon>Metazoa</taxon>
        <taxon>Ecdysozoa</taxon>
        <taxon>Arthropoda</taxon>
        <taxon>Chelicerata</taxon>
        <taxon>Arachnida</taxon>
        <taxon>Araneae</taxon>
        <taxon>Araneomorphae</taxon>
        <taxon>Entelegynae</taxon>
        <taxon>Araneoidea</taxon>
        <taxon>Araneidae</taxon>
        <taxon>Larinioides</taxon>
    </lineage>
</organism>
<reference evidence="1 2" key="1">
    <citation type="submission" date="2024-04" db="EMBL/GenBank/DDBJ databases">
        <authorList>
            <person name="Rising A."/>
            <person name="Reimegard J."/>
            <person name="Sonavane S."/>
            <person name="Akerstrom W."/>
            <person name="Nylinder S."/>
            <person name="Hedman E."/>
            <person name="Kallberg Y."/>
        </authorList>
    </citation>
    <scope>NUCLEOTIDE SEQUENCE [LARGE SCALE GENOMIC DNA]</scope>
</reference>
<accession>A0AAV1ZMM5</accession>
<dbReference type="AlphaFoldDB" id="A0AAV1ZMM5"/>
<sequence>MSPTGSQNIEPCVRAPMTRLALPPSSALTTSRSIRISIFFAKTPLPHPIPLFLSRNHPPPFLLSPSSGSKSGGKTGWEVRSLEFGFHFSLKTQVDEDIME</sequence>
<evidence type="ECO:0000313" key="2">
    <source>
        <dbReference type="Proteomes" id="UP001497382"/>
    </source>
</evidence>